<evidence type="ECO:0000256" key="7">
    <source>
        <dbReference type="ARBA" id="ARBA00022833"/>
    </source>
</evidence>
<evidence type="ECO:0000313" key="15">
    <source>
        <dbReference type="EMBL" id="UUX52246.1"/>
    </source>
</evidence>
<feature type="transmembrane region" description="Helical" evidence="14">
    <location>
        <begin position="40"/>
        <end position="73"/>
    </location>
</feature>
<evidence type="ECO:0000313" key="16">
    <source>
        <dbReference type="Proteomes" id="UP001060336"/>
    </source>
</evidence>
<evidence type="ECO:0000256" key="13">
    <source>
        <dbReference type="RuleBase" id="RU003943"/>
    </source>
</evidence>
<dbReference type="PANTHER" id="PTHR30477:SF23">
    <property type="entry name" value="HIGH-AFFINITY ZINC UPTAKE SYSTEM MEMBRANE PROTEIN ZNUB"/>
    <property type="match status" value="1"/>
</dbReference>
<gene>
    <name evidence="15" type="ORF">NUH88_14335</name>
</gene>
<dbReference type="InterPro" id="IPR037294">
    <property type="entry name" value="ABC_BtuC-like"/>
</dbReference>
<evidence type="ECO:0000256" key="8">
    <source>
        <dbReference type="ARBA" id="ARBA00022906"/>
    </source>
</evidence>
<feature type="transmembrane region" description="Helical" evidence="14">
    <location>
        <begin position="239"/>
        <end position="258"/>
    </location>
</feature>
<feature type="transmembrane region" description="Helical" evidence="14">
    <location>
        <begin position="170"/>
        <end position="200"/>
    </location>
</feature>
<evidence type="ECO:0000256" key="14">
    <source>
        <dbReference type="SAM" id="Phobius"/>
    </source>
</evidence>
<sequence>MDDFLLRALAAGAGAALAAGPLGCFVVWRRLAYFGDTMAHSALLGLALGFLLGFAPVLGIAAVTVVAAGLLMTLERRTAVPTDTLLGILSHGALALGLVAIGLMSWLRVDLMGVLFGDVLAVSLEDIALIYAAAGIVLLCLWRIWEPLLAATVSSDLAQAEGLAGRRASLLFTLLLALVIAVSIKVVGVLLITSLLILPAAAARRWSRSPEAMVAGAVLIGLVSVCAGLGFSVELDTPAGPSIVLVAFVIFLLGLPRWRIGAGLR</sequence>
<dbReference type="PANTHER" id="PTHR30477">
    <property type="entry name" value="ABC-TRANSPORTER METAL-BINDING PROTEIN"/>
    <property type="match status" value="1"/>
</dbReference>
<dbReference type="SUPFAM" id="SSF81345">
    <property type="entry name" value="ABC transporter involved in vitamin B12 uptake, BtuC"/>
    <property type="match status" value="1"/>
</dbReference>
<dbReference type="Pfam" id="PF00950">
    <property type="entry name" value="ABC-3"/>
    <property type="match status" value="1"/>
</dbReference>
<keyword evidence="9 14" id="KW-1133">Transmembrane helix</keyword>
<name>A0A9J7AYU4_9PROT</name>
<keyword evidence="10" id="KW-0406">Ion transport</keyword>
<evidence type="ECO:0000256" key="1">
    <source>
        <dbReference type="ARBA" id="ARBA00002313"/>
    </source>
</evidence>
<evidence type="ECO:0000256" key="3">
    <source>
        <dbReference type="ARBA" id="ARBA00008034"/>
    </source>
</evidence>
<dbReference type="AlphaFoldDB" id="A0A9J7AYU4"/>
<evidence type="ECO:0000256" key="9">
    <source>
        <dbReference type="ARBA" id="ARBA00022989"/>
    </source>
</evidence>
<keyword evidence="4 13" id="KW-0813">Transport</keyword>
<evidence type="ECO:0000256" key="2">
    <source>
        <dbReference type="ARBA" id="ARBA00004651"/>
    </source>
</evidence>
<evidence type="ECO:0000256" key="6">
    <source>
        <dbReference type="ARBA" id="ARBA00022692"/>
    </source>
</evidence>
<evidence type="ECO:0000256" key="4">
    <source>
        <dbReference type="ARBA" id="ARBA00022448"/>
    </source>
</evidence>
<evidence type="ECO:0000256" key="5">
    <source>
        <dbReference type="ARBA" id="ARBA00022475"/>
    </source>
</evidence>
<evidence type="ECO:0000256" key="11">
    <source>
        <dbReference type="ARBA" id="ARBA00023136"/>
    </source>
</evidence>
<comment type="similarity">
    <text evidence="3 13">Belongs to the ABC-3 integral membrane protein family.</text>
</comment>
<dbReference type="EMBL" id="CP102480">
    <property type="protein sequence ID" value="UUX52246.1"/>
    <property type="molecule type" value="Genomic_DNA"/>
</dbReference>
<keyword evidence="5" id="KW-1003">Cell membrane</keyword>
<dbReference type="GO" id="GO:0010043">
    <property type="term" value="P:response to zinc ion"/>
    <property type="evidence" value="ECO:0007669"/>
    <property type="project" value="TreeGrafter"/>
</dbReference>
<dbReference type="Proteomes" id="UP001060336">
    <property type="component" value="Chromosome"/>
</dbReference>
<protein>
    <recommendedName>
        <fullName evidence="12">High-affinity zinc uptake system membrane protein ZnuB</fullName>
    </recommendedName>
</protein>
<keyword evidence="11 14" id="KW-0472">Membrane</keyword>
<evidence type="ECO:0000256" key="12">
    <source>
        <dbReference type="ARBA" id="ARBA00040080"/>
    </source>
</evidence>
<keyword evidence="7" id="KW-0862">Zinc</keyword>
<feature type="transmembrane region" description="Helical" evidence="14">
    <location>
        <begin position="212"/>
        <end position="233"/>
    </location>
</feature>
<keyword evidence="16" id="KW-1185">Reference proteome</keyword>
<reference evidence="15" key="1">
    <citation type="submission" date="2022-08" db="EMBL/GenBank/DDBJ databases">
        <title>Nisaea acidiphila sp. nov., isolated from a marine algal debris and emended description of the genus Nisaea Urios et al. 2008.</title>
        <authorList>
            <person name="Kwon K."/>
        </authorList>
    </citation>
    <scope>NUCLEOTIDE SEQUENCE</scope>
    <source>
        <strain evidence="15">MEBiC11861</strain>
    </source>
</reference>
<dbReference type="GO" id="GO:0006829">
    <property type="term" value="P:zinc ion transport"/>
    <property type="evidence" value="ECO:0007669"/>
    <property type="project" value="UniProtKB-KW"/>
</dbReference>
<keyword evidence="6 13" id="KW-0812">Transmembrane</keyword>
<keyword evidence="8" id="KW-0864">Zinc transport</keyword>
<dbReference type="GO" id="GO:0055085">
    <property type="term" value="P:transmembrane transport"/>
    <property type="evidence" value="ECO:0007669"/>
    <property type="project" value="InterPro"/>
</dbReference>
<feature type="transmembrane region" description="Helical" evidence="14">
    <location>
        <begin position="6"/>
        <end position="28"/>
    </location>
</feature>
<dbReference type="GO" id="GO:0043190">
    <property type="term" value="C:ATP-binding cassette (ABC) transporter complex"/>
    <property type="evidence" value="ECO:0007669"/>
    <property type="project" value="InterPro"/>
</dbReference>
<dbReference type="InterPro" id="IPR001626">
    <property type="entry name" value="ABC_TroCD"/>
</dbReference>
<evidence type="ECO:0000256" key="10">
    <source>
        <dbReference type="ARBA" id="ARBA00023065"/>
    </source>
</evidence>
<dbReference type="KEGG" id="naci:NUH88_14335"/>
<dbReference type="Gene3D" id="1.10.3470.10">
    <property type="entry name" value="ABC transporter involved in vitamin B12 uptake, BtuC"/>
    <property type="match status" value="1"/>
</dbReference>
<comment type="subcellular location">
    <subcellularLocation>
        <location evidence="2 13">Cell membrane</location>
        <topology evidence="2 13">Multi-pass membrane protein</topology>
    </subcellularLocation>
</comment>
<proteinExistence type="inferred from homology"/>
<comment type="function">
    <text evidence="1">Involved in the high-affinity zinc uptake transport system.</text>
</comment>
<organism evidence="15 16">
    <name type="scientific">Nisaea acidiphila</name>
    <dbReference type="NCBI Taxonomy" id="1862145"/>
    <lineage>
        <taxon>Bacteria</taxon>
        <taxon>Pseudomonadati</taxon>
        <taxon>Pseudomonadota</taxon>
        <taxon>Alphaproteobacteria</taxon>
        <taxon>Rhodospirillales</taxon>
        <taxon>Thalassobaculaceae</taxon>
        <taxon>Nisaea</taxon>
    </lineage>
</organism>
<feature type="transmembrane region" description="Helical" evidence="14">
    <location>
        <begin position="119"/>
        <end position="145"/>
    </location>
</feature>
<feature type="transmembrane region" description="Helical" evidence="14">
    <location>
        <begin position="85"/>
        <end position="107"/>
    </location>
</feature>
<accession>A0A9J7AYU4</accession>